<evidence type="ECO:0000313" key="3">
    <source>
        <dbReference type="Proteomes" id="UP001165090"/>
    </source>
</evidence>
<protein>
    <submittedName>
        <fullName evidence="2">Uncharacterized protein</fullName>
    </submittedName>
</protein>
<reference evidence="2 3" key="1">
    <citation type="journal article" date="2023" name="IScience">
        <title>Expanded male sex-determining region conserved during the evolution of homothallism in the green alga Volvox.</title>
        <authorList>
            <person name="Yamamoto K."/>
            <person name="Matsuzaki R."/>
            <person name="Mahakham W."/>
            <person name="Heman W."/>
            <person name="Sekimoto H."/>
            <person name="Kawachi M."/>
            <person name="Minakuchi Y."/>
            <person name="Toyoda A."/>
            <person name="Nozaki H."/>
        </authorList>
    </citation>
    <scope>NUCLEOTIDE SEQUENCE [LARGE SCALE GENOMIC DNA]</scope>
    <source>
        <strain evidence="2 3">NIES-4468</strain>
    </source>
</reference>
<gene>
    <name evidence="2" type="ORF">VaNZ11_004169</name>
</gene>
<comment type="caution">
    <text evidence="2">The sequence shown here is derived from an EMBL/GenBank/DDBJ whole genome shotgun (WGS) entry which is preliminary data.</text>
</comment>
<sequence length="135" mass="15702">MGSVRVRPTIPLGSHQAKRLTWVAKIDLPWFEKCLTSAWRENLKLEDEVASLQQVNTTLQLTAEDVIEASKQQMEGLQQQLKEKEEDLRDVEGKSQSHVLWVEERDRERQQQLAVVTQLYLTSLQIWCRRSSSGR</sequence>
<keyword evidence="3" id="KW-1185">Reference proteome</keyword>
<organism evidence="2 3">
    <name type="scientific">Volvox africanus</name>
    <dbReference type="NCBI Taxonomy" id="51714"/>
    <lineage>
        <taxon>Eukaryota</taxon>
        <taxon>Viridiplantae</taxon>
        <taxon>Chlorophyta</taxon>
        <taxon>core chlorophytes</taxon>
        <taxon>Chlorophyceae</taxon>
        <taxon>CS clade</taxon>
        <taxon>Chlamydomonadales</taxon>
        <taxon>Volvocaceae</taxon>
        <taxon>Volvox</taxon>
    </lineage>
</organism>
<dbReference type="EMBL" id="BSDZ01000010">
    <property type="protein sequence ID" value="GLI61749.1"/>
    <property type="molecule type" value="Genomic_DNA"/>
</dbReference>
<proteinExistence type="predicted"/>
<name>A0ABQ5RWK8_9CHLO</name>
<accession>A0ABQ5RWK8</accession>
<keyword evidence="1" id="KW-0175">Coiled coil</keyword>
<feature type="coiled-coil region" evidence="1">
    <location>
        <begin position="67"/>
        <end position="94"/>
    </location>
</feature>
<dbReference type="Proteomes" id="UP001165090">
    <property type="component" value="Unassembled WGS sequence"/>
</dbReference>
<evidence type="ECO:0000313" key="2">
    <source>
        <dbReference type="EMBL" id="GLI61749.1"/>
    </source>
</evidence>
<evidence type="ECO:0000256" key="1">
    <source>
        <dbReference type="SAM" id="Coils"/>
    </source>
</evidence>